<name>A0A238L8G8_9RHOB</name>
<accession>A0A238L8G8</accession>
<dbReference type="AlphaFoldDB" id="A0A238L8G8"/>
<evidence type="ECO:0000313" key="1">
    <source>
        <dbReference type="EMBL" id="SMX51289.1"/>
    </source>
</evidence>
<keyword evidence="2" id="KW-1185">Reference proteome</keyword>
<protein>
    <submittedName>
        <fullName evidence="1">Uncharacterized protein</fullName>
    </submittedName>
</protein>
<organism evidence="1 2">
    <name type="scientific">Actibacterium lipolyticum</name>
    <dbReference type="NCBI Taxonomy" id="1524263"/>
    <lineage>
        <taxon>Bacteria</taxon>
        <taxon>Pseudomonadati</taxon>
        <taxon>Pseudomonadota</taxon>
        <taxon>Alphaproteobacteria</taxon>
        <taxon>Rhodobacterales</taxon>
        <taxon>Roseobacteraceae</taxon>
        <taxon>Actibacterium</taxon>
    </lineage>
</organism>
<reference evidence="2" key="1">
    <citation type="submission" date="2017-05" db="EMBL/GenBank/DDBJ databases">
        <authorList>
            <person name="Rodrigo-Torres L."/>
            <person name="Arahal R. D."/>
            <person name="Lucena T."/>
        </authorList>
    </citation>
    <scope>NUCLEOTIDE SEQUENCE [LARGE SCALE GENOMIC DNA]</scope>
    <source>
        <strain evidence="2">CECT 8621</strain>
    </source>
</reference>
<dbReference type="RefSeq" id="WP_093968990.1">
    <property type="nucleotide sequence ID" value="NZ_FXYE01000008.1"/>
</dbReference>
<gene>
    <name evidence="1" type="ORF">COL8621_03820</name>
</gene>
<proteinExistence type="predicted"/>
<evidence type="ECO:0000313" key="2">
    <source>
        <dbReference type="Proteomes" id="UP000202922"/>
    </source>
</evidence>
<dbReference type="EMBL" id="FXYE01000008">
    <property type="protein sequence ID" value="SMX51289.1"/>
    <property type="molecule type" value="Genomic_DNA"/>
</dbReference>
<dbReference type="OrthoDB" id="8456079at2"/>
<dbReference type="Proteomes" id="UP000202922">
    <property type="component" value="Unassembled WGS sequence"/>
</dbReference>
<sequence>MRPKTETTPINVILRDESIPRSNVVESVLQIRSMQLTARELIAERVRAECDKRPTTDVGAHAPQLIKREAKERALNGKVKPHVFVHADSDDLQIQQIEIALTAFERNGLILLVDGTQIEDLDAVIQLNSSTVVTFLKLTPLVGG</sequence>